<proteinExistence type="predicted"/>
<dbReference type="Pfam" id="PF12706">
    <property type="entry name" value="Lactamase_B_2"/>
    <property type="match status" value="1"/>
</dbReference>
<name>A0A3B1AUF0_9ZZZZ</name>
<evidence type="ECO:0000259" key="1">
    <source>
        <dbReference type="SMART" id="SM00849"/>
    </source>
</evidence>
<organism evidence="2">
    <name type="scientific">hydrothermal vent metagenome</name>
    <dbReference type="NCBI Taxonomy" id="652676"/>
    <lineage>
        <taxon>unclassified sequences</taxon>
        <taxon>metagenomes</taxon>
        <taxon>ecological metagenomes</taxon>
    </lineage>
</organism>
<dbReference type="InterPro" id="IPR001279">
    <property type="entry name" value="Metallo-B-lactamas"/>
</dbReference>
<dbReference type="AlphaFoldDB" id="A0A3B1AUF0"/>
<dbReference type="Gene3D" id="3.60.15.10">
    <property type="entry name" value="Ribonuclease Z/Hydroxyacylglutathione hydrolase-like"/>
    <property type="match status" value="1"/>
</dbReference>
<dbReference type="SMART" id="SM00849">
    <property type="entry name" value="Lactamase_B"/>
    <property type="match status" value="1"/>
</dbReference>
<gene>
    <name evidence="2" type="ORF">MNBD_GAMMA19-2205</name>
</gene>
<reference evidence="2" key="1">
    <citation type="submission" date="2018-06" db="EMBL/GenBank/DDBJ databases">
        <authorList>
            <person name="Zhirakovskaya E."/>
        </authorList>
    </citation>
    <scope>NUCLEOTIDE SEQUENCE</scope>
</reference>
<dbReference type="GO" id="GO:0004115">
    <property type="term" value="F:3',5'-cyclic-AMP phosphodiesterase activity"/>
    <property type="evidence" value="ECO:0007669"/>
    <property type="project" value="InterPro"/>
</dbReference>
<dbReference type="InterPro" id="IPR036866">
    <property type="entry name" value="RibonucZ/Hydroxyglut_hydro"/>
</dbReference>
<accession>A0A3B1AUF0</accession>
<sequence>MKLRVLGCSGGVGNELKTTSLLIDDDILIDAGSGVGELTLDEMRRIRHVFLTHSHLDHFAFLPLLVDSIFPSIRDPLIVHGQPVTLEALQTHVFNWTIWPDFSKLPTEDEPVMRYQPLSPGDVIEMEGRELEMIAVNHIVPGVGYRVACESGAFAFSGDTTTNDNFWNVLNGHDHLDLLLVEAAFANADIDLSQRSGHYTAELLAADLKKLKHQPEVYITHNKPGHESVIMNECRQAITDRKITAAQTGLIFTL</sequence>
<evidence type="ECO:0000313" key="2">
    <source>
        <dbReference type="EMBL" id="VAX03434.1"/>
    </source>
</evidence>
<protein>
    <submittedName>
        <fullName evidence="2">cAMP phosphodiesterases class-II:Metallo-beta-lactamase superfamily</fullName>
    </submittedName>
</protein>
<dbReference type="CDD" id="cd07735">
    <property type="entry name" value="class_II_PDE_MBL-fold"/>
    <property type="match status" value="1"/>
</dbReference>
<dbReference type="GO" id="GO:0006198">
    <property type="term" value="P:cAMP catabolic process"/>
    <property type="evidence" value="ECO:0007669"/>
    <property type="project" value="InterPro"/>
</dbReference>
<dbReference type="EMBL" id="UOFV01000399">
    <property type="protein sequence ID" value="VAX03434.1"/>
    <property type="molecule type" value="Genomic_DNA"/>
</dbReference>
<feature type="domain" description="Metallo-beta-lactamase" evidence="1">
    <location>
        <begin position="17"/>
        <end position="221"/>
    </location>
</feature>
<dbReference type="SUPFAM" id="SSF56281">
    <property type="entry name" value="Metallo-hydrolase/oxidoreductase"/>
    <property type="match status" value="1"/>
</dbReference>
<dbReference type="InterPro" id="IPR000396">
    <property type="entry name" value="Pdiesterase2"/>
</dbReference>
<dbReference type="PRINTS" id="PR00388">
    <property type="entry name" value="PDIESTERASE2"/>
</dbReference>